<evidence type="ECO:0000256" key="1">
    <source>
        <dbReference type="SAM" id="Phobius"/>
    </source>
</evidence>
<organism evidence="2 3">
    <name type="scientific">Rhizobium setariae</name>
    <dbReference type="NCBI Taxonomy" id="2801340"/>
    <lineage>
        <taxon>Bacteria</taxon>
        <taxon>Pseudomonadati</taxon>
        <taxon>Pseudomonadota</taxon>
        <taxon>Alphaproteobacteria</taxon>
        <taxon>Hyphomicrobiales</taxon>
        <taxon>Rhizobiaceae</taxon>
        <taxon>Rhizobium/Agrobacterium group</taxon>
        <taxon>Rhizobium</taxon>
    </lineage>
</organism>
<keyword evidence="1" id="KW-0812">Transmembrane</keyword>
<dbReference type="AlphaFoldDB" id="A0A936YQS6"/>
<dbReference type="EMBL" id="JAEQNC010000018">
    <property type="protein sequence ID" value="MBL0375074.1"/>
    <property type="molecule type" value="Genomic_DNA"/>
</dbReference>
<keyword evidence="3" id="KW-1185">Reference proteome</keyword>
<evidence type="ECO:0000313" key="2">
    <source>
        <dbReference type="EMBL" id="MBL0375074.1"/>
    </source>
</evidence>
<dbReference type="RefSeq" id="WP_201663624.1">
    <property type="nucleotide sequence ID" value="NZ_JAEQNC010000018.1"/>
</dbReference>
<dbReference type="Proteomes" id="UP000633219">
    <property type="component" value="Unassembled WGS sequence"/>
</dbReference>
<protein>
    <recommendedName>
        <fullName evidence="4">Transmembrane anchored protein</fullName>
    </recommendedName>
</protein>
<evidence type="ECO:0008006" key="4">
    <source>
        <dbReference type="Google" id="ProtNLM"/>
    </source>
</evidence>
<feature type="transmembrane region" description="Helical" evidence="1">
    <location>
        <begin position="16"/>
        <end position="37"/>
    </location>
</feature>
<keyword evidence="1" id="KW-1133">Transmembrane helix</keyword>
<sequence length="244" mass="26941">MVEKHDTHSSLLTNHFLLKVTAIIGLLAALTAAITVAGKYYGDRLAMDGQTEIQAPVRIAIGQDILSLPANMIRFENQRRNGRADSVSLYAAWPELEGYTRAKAALFSAPGGSRNLIFMEFTQSVMSRDMSGRLEPIYRRLFTGTPEKGPAGLSINRLSEKSGFGPEVILTAKQPDGRDYVVRCILPATAEAATSADCQRDIHVGRDLTFLYRFSSQLLPEWQELDAALGRFAVDHVKTNQIQK</sequence>
<comment type="caution">
    <text evidence="2">The sequence shown here is derived from an EMBL/GenBank/DDBJ whole genome shotgun (WGS) entry which is preliminary data.</text>
</comment>
<proteinExistence type="predicted"/>
<gene>
    <name evidence="2" type="ORF">JJB09_23965</name>
</gene>
<keyword evidence="1" id="KW-0472">Membrane</keyword>
<name>A0A936YQS6_9HYPH</name>
<evidence type="ECO:0000313" key="3">
    <source>
        <dbReference type="Proteomes" id="UP000633219"/>
    </source>
</evidence>
<accession>A0A936YQS6</accession>
<reference evidence="2" key="1">
    <citation type="submission" date="2021-01" db="EMBL/GenBank/DDBJ databases">
        <title>Rhizobium sp. strain KVB221 16S ribosomal RNA gene Genome sequencing and assembly.</title>
        <authorList>
            <person name="Kang M."/>
        </authorList>
    </citation>
    <scope>NUCLEOTIDE SEQUENCE</scope>
    <source>
        <strain evidence="2">KVB221</strain>
    </source>
</reference>